<name>A0AAV3YJ08_9GAST</name>
<gene>
    <name evidence="1" type="ORF">PoB_000876900</name>
</gene>
<sequence length="84" mass="9575">MPELSSAQLSSAQLSSSNDLIRSSEFNSRLLNLAVFFLSLTWSKVKLKLLRNLRIHQQFQSEVIQILFTIITVTVKRRLRGVTG</sequence>
<dbReference type="EMBL" id="BLXT01000976">
    <property type="protein sequence ID" value="GFN82263.1"/>
    <property type="molecule type" value="Genomic_DNA"/>
</dbReference>
<keyword evidence="2" id="KW-1185">Reference proteome</keyword>
<proteinExistence type="predicted"/>
<reference evidence="1 2" key="1">
    <citation type="journal article" date="2021" name="Elife">
        <title>Chloroplast acquisition without the gene transfer in kleptoplastic sea slugs, Plakobranchus ocellatus.</title>
        <authorList>
            <person name="Maeda T."/>
            <person name="Takahashi S."/>
            <person name="Yoshida T."/>
            <person name="Shimamura S."/>
            <person name="Takaki Y."/>
            <person name="Nagai Y."/>
            <person name="Toyoda A."/>
            <person name="Suzuki Y."/>
            <person name="Arimoto A."/>
            <person name="Ishii H."/>
            <person name="Satoh N."/>
            <person name="Nishiyama T."/>
            <person name="Hasebe M."/>
            <person name="Maruyama T."/>
            <person name="Minagawa J."/>
            <person name="Obokata J."/>
            <person name="Shigenobu S."/>
        </authorList>
    </citation>
    <scope>NUCLEOTIDE SEQUENCE [LARGE SCALE GENOMIC DNA]</scope>
</reference>
<protein>
    <submittedName>
        <fullName evidence="1">Uncharacterized protein</fullName>
    </submittedName>
</protein>
<dbReference type="Proteomes" id="UP000735302">
    <property type="component" value="Unassembled WGS sequence"/>
</dbReference>
<comment type="caution">
    <text evidence="1">The sequence shown here is derived from an EMBL/GenBank/DDBJ whole genome shotgun (WGS) entry which is preliminary data.</text>
</comment>
<dbReference type="AlphaFoldDB" id="A0AAV3YJ08"/>
<accession>A0AAV3YJ08</accession>
<organism evidence="1 2">
    <name type="scientific">Plakobranchus ocellatus</name>
    <dbReference type="NCBI Taxonomy" id="259542"/>
    <lineage>
        <taxon>Eukaryota</taxon>
        <taxon>Metazoa</taxon>
        <taxon>Spiralia</taxon>
        <taxon>Lophotrochozoa</taxon>
        <taxon>Mollusca</taxon>
        <taxon>Gastropoda</taxon>
        <taxon>Heterobranchia</taxon>
        <taxon>Euthyneura</taxon>
        <taxon>Panpulmonata</taxon>
        <taxon>Sacoglossa</taxon>
        <taxon>Placobranchoidea</taxon>
        <taxon>Plakobranchidae</taxon>
        <taxon>Plakobranchus</taxon>
    </lineage>
</organism>
<evidence type="ECO:0000313" key="1">
    <source>
        <dbReference type="EMBL" id="GFN82263.1"/>
    </source>
</evidence>
<evidence type="ECO:0000313" key="2">
    <source>
        <dbReference type="Proteomes" id="UP000735302"/>
    </source>
</evidence>